<evidence type="ECO:0000259" key="2">
    <source>
        <dbReference type="Pfam" id="PF07859"/>
    </source>
</evidence>
<evidence type="ECO:0000313" key="4">
    <source>
        <dbReference type="Proteomes" id="UP000193944"/>
    </source>
</evidence>
<reference evidence="3 4" key="2">
    <citation type="submission" date="2016-08" db="EMBL/GenBank/DDBJ databases">
        <title>Pervasive Adenine N6-methylation of Active Genes in Fungi.</title>
        <authorList>
            <consortium name="DOE Joint Genome Institute"/>
            <person name="Mondo S.J."/>
            <person name="Dannebaum R.O."/>
            <person name="Kuo R.C."/>
            <person name="Labutti K."/>
            <person name="Haridas S."/>
            <person name="Kuo A."/>
            <person name="Salamov A."/>
            <person name="Ahrendt S.R."/>
            <person name="Lipzen A."/>
            <person name="Sullivan W."/>
            <person name="Andreopoulos W.B."/>
            <person name="Clum A."/>
            <person name="Lindquist E."/>
            <person name="Daum C."/>
            <person name="Ramamoorthy G.K."/>
            <person name="Gryganskyi A."/>
            <person name="Culley D."/>
            <person name="Magnuson J.K."/>
            <person name="James T.Y."/>
            <person name="O'Malley M.A."/>
            <person name="Stajich J.E."/>
            <person name="Spatafora J.W."/>
            <person name="Visel A."/>
            <person name="Grigoriev I.V."/>
        </authorList>
    </citation>
    <scope>NUCLEOTIDE SEQUENCE [LARGE SCALE GENOMIC DNA]</scope>
    <source>
        <strain evidence="3 4">S4</strain>
    </source>
</reference>
<name>A0A1Y1WX84_9FUNG</name>
<keyword evidence="1 3" id="KW-0378">Hydrolase</keyword>
<proteinExistence type="predicted"/>
<evidence type="ECO:0000313" key="3">
    <source>
        <dbReference type="EMBL" id="ORX78167.1"/>
    </source>
</evidence>
<dbReference type="OrthoDB" id="408631at2759"/>
<protein>
    <submittedName>
        <fullName evidence="3">Alpha/beta-hydrolase</fullName>
    </submittedName>
</protein>
<reference evidence="3 4" key="1">
    <citation type="submission" date="2016-08" db="EMBL/GenBank/DDBJ databases">
        <title>A Parts List for Fungal Cellulosomes Revealed by Comparative Genomics.</title>
        <authorList>
            <consortium name="DOE Joint Genome Institute"/>
            <person name="Haitjema C.H."/>
            <person name="Gilmore S.P."/>
            <person name="Henske J.K."/>
            <person name="Solomon K.V."/>
            <person name="De Groot R."/>
            <person name="Kuo A."/>
            <person name="Mondo S.J."/>
            <person name="Salamov A.A."/>
            <person name="Labutti K."/>
            <person name="Zhao Z."/>
            <person name="Chiniquy J."/>
            <person name="Barry K."/>
            <person name="Brewer H.M."/>
            <person name="Purvine S.O."/>
            <person name="Wright A.T."/>
            <person name="Boxma B."/>
            <person name="Van Alen T."/>
            <person name="Hackstein J.H."/>
            <person name="Baker S.E."/>
            <person name="Grigoriev I.V."/>
            <person name="O'Malley M.A."/>
        </authorList>
    </citation>
    <scope>NUCLEOTIDE SEQUENCE [LARGE SCALE GENOMIC DNA]</scope>
    <source>
        <strain evidence="3 4">S4</strain>
    </source>
</reference>
<dbReference type="EMBL" id="MCFG01000220">
    <property type="protein sequence ID" value="ORX78167.1"/>
    <property type="molecule type" value="Genomic_DNA"/>
</dbReference>
<dbReference type="GO" id="GO:0016787">
    <property type="term" value="F:hydrolase activity"/>
    <property type="evidence" value="ECO:0007669"/>
    <property type="project" value="UniProtKB-KW"/>
</dbReference>
<dbReference type="Pfam" id="PF07859">
    <property type="entry name" value="Abhydrolase_3"/>
    <property type="match status" value="1"/>
</dbReference>
<feature type="domain" description="Alpha/beta hydrolase fold-3" evidence="2">
    <location>
        <begin position="75"/>
        <end position="291"/>
    </location>
</feature>
<organism evidence="3 4">
    <name type="scientific">Anaeromyces robustus</name>
    <dbReference type="NCBI Taxonomy" id="1754192"/>
    <lineage>
        <taxon>Eukaryota</taxon>
        <taxon>Fungi</taxon>
        <taxon>Fungi incertae sedis</taxon>
        <taxon>Chytridiomycota</taxon>
        <taxon>Chytridiomycota incertae sedis</taxon>
        <taxon>Neocallimastigomycetes</taxon>
        <taxon>Neocallimastigales</taxon>
        <taxon>Neocallimastigaceae</taxon>
        <taxon>Anaeromyces</taxon>
    </lineage>
</organism>
<sequence length="317" mass="36146">MVSFSGSVFNFLVTSMLNITGIKGNIDSYILNHRKETSEFKAKKGYKVTFKKIEKNTRYLIFQKDTDTTIKKILYYIHGGAYIMGLSSIYYNLSYTFCNLKDDLAVVLLDYSLAPEYIHPTQINEAMDVWKELTKEFKPENIIVGGDSAGGNCAMVLVQQIANQKMNLPKAAIFISPVTDYSNSFESHFKNYQKDILFGNPKEPLTKEHHENLLKTGLNRYYVGDISVEDKKNPLISPAFGNFTTFPKSLFFVGSDEMLLDDTLIVVNKIKKENKNAEVECIVQEGMIHCYPIFTTLVSESKQAQEKIKSYILENLY</sequence>
<keyword evidence="4" id="KW-1185">Reference proteome</keyword>
<gene>
    <name evidence="3" type="ORF">BCR32DRAFT_247375</name>
</gene>
<dbReference type="PANTHER" id="PTHR48081:SF8">
    <property type="entry name" value="ALPHA_BETA HYDROLASE FOLD-3 DOMAIN-CONTAINING PROTEIN-RELATED"/>
    <property type="match status" value="1"/>
</dbReference>
<dbReference type="InterPro" id="IPR013094">
    <property type="entry name" value="AB_hydrolase_3"/>
</dbReference>
<dbReference type="PANTHER" id="PTHR48081">
    <property type="entry name" value="AB HYDROLASE SUPERFAMILY PROTEIN C4A8.06C"/>
    <property type="match status" value="1"/>
</dbReference>
<dbReference type="AlphaFoldDB" id="A0A1Y1WX84"/>
<dbReference type="Gene3D" id="3.40.50.1820">
    <property type="entry name" value="alpha/beta hydrolase"/>
    <property type="match status" value="1"/>
</dbReference>
<evidence type="ECO:0000256" key="1">
    <source>
        <dbReference type="ARBA" id="ARBA00022801"/>
    </source>
</evidence>
<dbReference type="Proteomes" id="UP000193944">
    <property type="component" value="Unassembled WGS sequence"/>
</dbReference>
<dbReference type="InterPro" id="IPR029058">
    <property type="entry name" value="AB_hydrolase_fold"/>
</dbReference>
<accession>A0A1Y1WX84</accession>
<dbReference type="InterPro" id="IPR050300">
    <property type="entry name" value="GDXG_lipolytic_enzyme"/>
</dbReference>
<dbReference type="STRING" id="1754192.A0A1Y1WX84"/>
<comment type="caution">
    <text evidence="3">The sequence shown here is derived from an EMBL/GenBank/DDBJ whole genome shotgun (WGS) entry which is preliminary data.</text>
</comment>
<dbReference type="SUPFAM" id="SSF53474">
    <property type="entry name" value="alpha/beta-Hydrolases"/>
    <property type="match status" value="1"/>
</dbReference>